<name>A0ABT2C6S6_9BURK</name>
<evidence type="ECO:0000256" key="1">
    <source>
        <dbReference type="SAM" id="MobiDB-lite"/>
    </source>
</evidence>
<evidence type="ECO:0000313" key="3">
    <source>
        <dbReference type="Proteomes" id="UP001165263"/>
    </source>
</evidence>
<proteinExistence type="predicted"/>
<keyword evidence="3" id="KW-1185">Reference proteome</keyword>
<comment type="caution">
    <text evidence="2">The sequence shown here is derived from an EMBL/GenBank/DDBJ whole genome shotgun (WGS) entry which is preliminary data.</text>
</comment>
<dbReference type="NCBIfam" id="NF033857">
    <property type="entry name" value="BPSL0067_fam"/>
    <property type="match status" value="1"/>
</dbReference>
<feature type="region of interest" description="Disordered" evidence="1">
    <location>
        <begin position="130"/>
        <end position="151"/>
    </location>
</feature>
<reference evidence="2" key="1">
    <citation type="submission" date="2022-08" db="EMBL/GenBank/DDBJ databases">
        <title>Reclassification of Massilia species as members of the genera Telluria, Duganella, Pseudoduganella, Mokoshia gen. nov. and Zemynaea gen. nov. using orthogonal and non-orthogonal genome-based approaches.</title>
        <authorList>
            <person name="Bowman J.P."/>
        </authorList>
    </citation>
    <scope>NUCLEOTIDE SEQUENCE</scope>
    <source>
        <strain evidence="2">LMG 11547</strain>
    </source>
</reference>
<dbReference type="RefSeq" id="WP_259452085.1">
    <property type="nucleotide sequence ID" value="NZ_CP119520.1"/>
</dbReference>
<evidence type="ECO:0000313" key="2">
    <source>
        <dbReference type="EMBL" id="MCS0633100.1"/>
    </source>
</evidence>
<dbReference type="EMBL" id="JANUHC010000012">
    <property type="protein sequence ID" value="MCS0633100.1"/>
    <property type="molecule type" value="Genomic_DNA"/>
</dbReference>
<gene>
    <name evidence="2" type="ORF">NX786_27580</name>
</gene>
<organism evidence="2 3">
    <name type="scientific">Telluria mixta</name>
    <dbReference type="NCBI Taxonomy" id="34071"/>
    <lineage>
        <taxon>Bacteria</taxon>
        <taxon>Pseudomonadati</taxon>
        <taxon>Pseudomonadota</taxon>
        <taxon>Betaproteobacteria</taxon>
        <taxon>Burkholderiales</taxon>
        <taxon>Oxalobacteraceae</taxon>
        <taxon>Telluria group</taxon>
        <taxon>Telluria</taxon>
    </lineage>
</organism>
<sequence length="151" mass="16235">MATGPTDTLCPSIDSRRTYAAHIYESQGTGGHELVGSGDCVELVKAYAPGLKGTTTSVWRPGERVVDIAHKLAPGTAIATFENGRYPHSTTGQHAAFFVSSAGAGMWVMDQWKNDPHKPVVSLRHIARKGKSKDGQWKDPSNNAEAFSVIE</sequence>
<dbReference type="InterPro" id="IPR047746">
    <property type="entry name" value="Dae2/Tae2-like"/>
</dbReference>
<protein>
    <submittedName>
        <fullName evidence="2">BPSL0067 family protein</fullName>
    </submittedName>
</protein>
<accession>A0ABT2C6S6</accession>
<dbReference type="Proteomes" id="UP001165263">
    <property type="component" value="Unassembled WGS sequence"/>
</dbReference>